<accession>A0A9D3Y3Z2</accession>
<proteinExistence type="predicted"/>
<gene>
    <name evidence="1" type="ORF">DPMN_193020</name>
</gene>
<organism evidence="1 2">
    <name type="scientific">Dreissena polymorpha</name>
    <name type="common">Zebra mussel</name>
    <name type="synonym">Mytilus polymorpha</name>
    <dbReference type="NCBI Taxonomy" id="45954"/>
    <lineage>
        <taxon>Eukaryota</taxon>
        <taxon>Metazoa</taxon>
        <taxon>Spiralia</taxon>
        <taxon>Lophotrochozoa</taxon>
        <taxon>Mollusca</taxon>
        <taxon>Bivalvia</taxon>
        <taxon>Autobranchia</taxon>
        <taxon>Heteroconchia</taxon>
        <taxon>Euheterodonta</taxon>
        <taxon>Imparidentia</taxon>
        <taxon>Neoheterodontei</taxon>
        <taxon>Myida</taxon>
        <taxon>Dreissenoidea</taxon>
        <taxon>Dreissenidae</taxon>
        <taxon>Dreissena</taxon>
    </lineage>
</organism>
<evidence type="ECO:0000313" key="2">
    <source>
        <dbReference type="Proteomes" id="UP000828390"/>
    </source>
</evidence>
<keyword evidence="2" id="KW-1185">Reference proteome</keyword>
<reference evidence="1" key="2">
    <citation type="submission" date="2020-11" db="EMBL/GenBank/DDBJ databases">
        <authorList>
            <person name="McCartney M.A."/>
            <person name="Auch B."/>
            <person name="Kono T."/>
            <person name="Mallez S."/>
            <person name="Becker A."/>
            <person name="Gohl D.M."/>
            <person name="Silverstein K.A.T."/>
            <person name="Koren S."/>
            <person name="Bechman K.B."/>
            <person name="Herman A."/>
            <person name="Abrahante J.E."/>
            <person name="Garbe J."/>
        </authorList>
    </citation>
    <scope>NUCLEOTIDE SEQUENCE</scope>
    <source>
        <strain evidence="1">Duluth1</strain>
        <tissue evidence="1">Whole animal</tissue>
    </source>
</reference>
<dbReference type="AlphaFoldDB" id="A0A9D3Y3Z2"/>
<name>A0A9D3Y3Z2_DREPO</name>
<dbReference type="EMBL" id="JAIWYP010000035">
    <property type="protein sequence ID" value="KAH3691491.1"/>
    <property type="molecule type" value="Genomic_DNA"/>
</dbReference>
<dbReference type="Proteomes" id="UP000828390">
    <property type="component" value="Unassembled WGS sequence"/>
</dbReference>
<reference evidence="1" key="1">
    <citation type="journal article" date="2019" name="bioRxiv">
        <title>The Genome of the Zebra Mussel, Dreissena polymorpha: A Resource for Invasive Species Research.</title>
        <authorList>
            <person name="McCartney M.A."/>
            <person name="Auch B."/>
            <person name="Kono T."/>
            <person name="Mallez S."/>
            <person name="Zhang Y."/>
            <person name="Obille A."/>
            <person name="Becker A."/>
            <person name="Abrahante J.E."/>
            <person name="Garbe J."/>
            <person name="Badalamenti J.P."/>
            <person name="Herman A."/>
            <person name="Mangelson H."/>
            <person name="Liachko I."/>
            <person name="Sullivan S."/>
            <person name="Sone E.D."/>
            <person name="Koren S."/>
            <person name="Silverstein K.A.T."/>
            <person name="Beckman K.B."/>
            <person name="Gohl D.M."/>
        </authorList>
    </citation>
    <scope>NUCLEOTIDE SEQUENCE</scope>
    <source>
        <strain evidence="1">Duluth1</strain>
        <tissue evidence="1">Whole animal</tissue>
    </source>
</reference>
<comment type="caution">
    <text evidence="1">The sequence shown here is derived from an EMBL/GenBank/DDBJ whole genome shotgun (WGS) entry which is preliminary data.</text>
</comment>
<sequence length="54" mass="6083">MSSGLSWSICRATTFSKFSKYPPICWGVVAFALVVSREIGFSEDNLSPHRFKKL</sequence>
<protein>
    <submittedName>
        <fullName evidence="1">Uncharacterized protein</fullName>
    </submittedName>
</protein>
<evidence type="ECO:0000313" key="1">
    <source>
        <dbReference type="EMBL" id="KAH3691491.1"/>
    </source>
</evidence>